<dbReference type="EMBL" id="JAPEIS010000007">
    <property type="protein sequence ID" value="KAJ8064720.1"/>
    <property type="molecule type" value="Genomic_DNA"/>
</dbReference>
<comment type="cofactor">
    <cofactor evidence="1 8">
        <name>heme</name>
        <dbReference type="ChEBI" id="CHEBI:30413"/>
    </cofactor>
</comment>
<evidence type="ECO:0000256" key="3">
    <source>
        <dbReference type="ARBA" id="ARBA00022723"/>
    </source>
</evidence>
<evidence type="ECO:0000256" key="4">
    <source>
        <dbReference type="ARBA" id="ARBA00023002"/>
    </source>
</evidence>
<dbReference type="InterPro" id="IPR017972">
    <property type="entry name" value="Cyt_P450_CS"/>
</dbReference>
<evidence type="ECO:0000256" key="9">
    <source>
        <dbReference type="RuleBase" id="RU000461"/>
    </source>
</evidence>
<dbReference type="OrthoDB" id="3945418at2759"/>
<evidence type="ECO:0000256" key="8">
    <source>
        <dbReference type="PIRSR" id="PIRSR602403-1"/>
    </source>
</evidence>
<evidence type="ECO:0000256" key="2">
    <source>
        <dbReference type="ARBA" id="ARBA00010617"/>
    </source>
</evidence>
<evidence type="ECO:0000256" key="1">
    <source>
        <dbReference type="ARBA" id="ARBA00001971"/>
    </source>
</evidence>
<keyword evidence="3 8" id="KW-0479">Metal-binding</keyword>
<keyword evidence="6" id="KW-0843">Virulence</keyword>
<dbReference type="PANTHER" id="PTHR24305">
    <property type="entry name" value="CYTOCHROME P450"/>
    <property type="match status" value="1"/>
</dbReference>
<dbReference type="SUPFAM" id="SSF48264">
    <property type="entry name" value="Cytochrome P450"/>
    <property type="match status" value="1"/>
</dbReference>
<dbReference type="GO" id="GO:0005506">
    <property type="term" value="F:iron ion binding"/>
    <property type="evidence" value="ECO:0007669"/>
    <property type="project" value="InterPro"/>
</dbReference>
<dbReference type="GO" id="GO:0016705">
    <property type="term" value="F:oxidoreductase activity, acting on paired donors, with incorporation or reduction of molecular oxygen"/>
    <property type="evidence" value="ECO:0007669"/>
    <property type="project" value="InterPro"/>
</dbReference>
<evidence type="ECO:0000313" key="10">
    <source>
        <dbReference type="EMBL" id="KAJ8064720.1"/>
    </source>
</evidence>
<keyword evidence="5 8" id="KW-0408">Iron</keyword>
<protein>
    <recommendedName>
        <fullName evidence="12">Cytochrome P450</fullName>
    </recommendedName>
</protein>
<gene>
    <name evidence="10" type="ORF">OCU04_007039</name>
</gene>
<keyword evidence="4 9" id="KW-0560">Oxidoreductase</keyword>
<dbReference type="InterPro" id="IPR050121">
    <property type="entry name" value="Cytochrome_P450_monoxygenase"/>
</dbReference>
<dbReference type="InterPro" id="IPR001128">
    <property type="entry name" value="Cyt_P450"/>
</dbReference>
<dbReference type="AlphaFoldDB" id="A0A9X0AL25"/>
<dbReference type="Pfam" id="PF00067">
    <property type="entry name" value="p450"/>
    <property type="match status" value="1"/>
</dbReference>
<comment type="caution">
    <text evidence="10">The sequence shown here is derived from an EMBL/GenBank/DDBJ whole genome shotgun (WGS) entry which is preliminary data.</text>
</comment>
<comment type="similarity">
    <text evidence="2 9">Belongs to the cytochrome P450 family.</text>
</comment>
<dbReference type="Gene3D" id="1.10.630.10">
    <property type="entry name" value="Cytochrome P450"/>
    <property type="match status" value="1"/>
</dbReference>
<reference evidence="10" key="1">
    <citation type="submission" date="2022-11" db="EMBL/GenBank/DDBJ databases">
        <title>Genome Resource of Sclerotinia nivalis Strain SnTB1, a Plant Pathogen Isolated from American Ginseng.</title>
        <authorList>
            <person name="Fan S."/>
        </authorList>
    </citation>
    <scope>NUCLEOTIDE SEQUENCE</scope>
    <source>
        <strain evidence="10">SnTB1</strain>
    </source>
</reference>
<evidence type="ECO:0000256" key="5">
    <source>
        <dbReference type="ARBA" id="ARBA00023004"/>
    </source>
</evidence>
<keyword evidence="8 9" id="KW-0349">Heme</keyword>
<dbReference type="GO" id="GO:0020037">
    <property type="term" value="F:heme binding"/>
    <property type="evidence" value="ECO:0007669"/>
    <property type="project" value="InterPro"/>
</dbReference>
<feature type="binding site" description="axial binding residue" evidence="8">
    <location>
        <position position="168"/>
    </location>
    <ligand>
        <name>heme</name>
        <dbReference type="ChEBI" id="CHEBI:30413"/>
    </ligand>
    <ligandPart>
        <name>Fe</name>
        <dbReference type="ChEBI" id="CHEBI:18248"/>
    </ligandPart>
</feature>
<dbReference type="InterPro" id="IPR002403">
    <property type="entry name" value="Cyt_P450_E_grp-IV"/>
</dbReference>
<dbReference type="InterPro" id="IPR036396">
    <property type="entry name" value="Cyt_P450_sf"/>
</dbReference>
<sequence>MMNPSASKGVAVTDKLHLYEKAQSLMFGGSDTVGNASMLGIYHALENPESVRRLKAERLEVWPKLDSPPRFEALEKLPYLTAVIKESLCTGRGDVAIGLPRVVPAGAAIICRREIPQNTIVSIAASFVHYLEEIFDSPASFNPDRWLREDGAALEKWLIAFSKGPRTCLGQKLVMKSISFASSSRD</sequence>
<name>A0A9X0AL25_9HELO</name>
<proteinExistence type="inferred from homology"/>
<dbReference type="PROSITE" id="PS00086">
    <property type="entry name" value="CYTOCHROME_P450"/>
    <property type="match status" value="1"/>
</dbReference>
<evidence type="ECO:0008006" key="12">
    <source>
        <dbReference type="Google" id="ProtNLM"/>
    </source>
</evidence>
<organism evidence="10 11">
    <name type="scientific">Sclerotinia nivalis</name>
    <dbReference type="NCBI Taxonomy" id="352851"/>
    <lineage>
        <taxon>Eukaryota</taxon>
        <taxon>Fungi</taxon>
        <taxon>Dikarya</taxon>
        <taxon>Ascomycota</taxon>
        <taxon>Pezizomycotina</taxon>
        <taxon>Leotiomycetes</taxon>
        <taxon>Helotiales</taxon>
        <taxon>Sclerotiniaceae</taxon>
        <taxon>Sclerotinia</taxon>
    </lineage>
</organism>
<evidence type="ECO:0000256" key="6">
    <source>
        <dbReference type="ARBA" id="ARBA00023026"/>
    </source>
</evidence>
<dbReference type="PANTHER" id="PTHR24305:SF157">
    <property type="entry name" value="N-ACETYLTRYPTOPHAN 6-HYDROXYLASE IVOC-RELATED"/>
    <property type="match status" value="1"/>
</dbReference>
<keyword evidence="11" id="KW-1185">Reference proteome</keyword>
<evidence type="ECO:0000313" key="11">
    <source>
        <dbReference type="Proteomes" id="UP001152300"/>
    </source>
</evidence>
<keyword evidence="7 9" id="KW-0503">Monooxygenase</keyword>
<dbReference type="GO" id="GO:0004497">
    <property type="term" value="F:monooxygenase activity"/>
    <property type="evidence" value="ECO:0007669"/>
    <property type="project" value="UniProtKB-KW"/>
</dbReference>
<dbReference type="PRINTS" id="PR00465">
    <property type="entry name" value="EP450IV"/>
</dbReference>
<accession>A0A9X0AL25</accession>
<dbReference type="Proteomes" id="UP001152300">
    <property type="component" value="Unassembled WGS sequence"/>
</dbReference>
<evidence type="ECO:0000256" key="7">
    <source>
        <dbReference type="ARBA" id="ARBA00023033"/>
    </source>
</evidence>